<name>A0A314XIQ7_PRUYE</name>
<evidence type="ECO:0000313" key="1">
    <source>
        <dbReference type="EMBL" id="PQP91818.1"/>
    </source>
</evidence>
<evidence type="ECO:0000313" key="2">
    <source>
        <dbReference type="Proteomes" id="UP000250321"/>
    </source>
</evidence>
<dbReference type="Proteomes" id="UP000250321">
    <property type="component" value="Unassembled WGS sequence"/>
</dbReference>
<comment type="caution">
    <text evidence="1">The sequence shown here is derived from an EMBL/GenBank/DDBJ whole genome shotgun (WGS) entry which is preliminary data.</text>
</comment>
<sequence length="127" mass="15021">MLPNDTVLIYLTPRHATSCLKSRRLFVSRFFFSRIFRAYNHKNLRSFILHSSQTPLKCENCACLVCFGGVWCRRWTVDQVDWPRRLSSLSEALYRTHGELLGSLFYFSCLIALWSRKFRIFVNVNAF</sequence>
<accession>A0A314XIQ7</accession>
<dbReference type="EMBL" id="PJQY01002662">
    <property type="protein sequence ID" value="PQP91818.1"/>
    <property type="molecule type" value="Genomic_DNA"/>
</dbReference>
<protein>
    <submittedName>
        <fullName evidence="1">Uncharacterized protein</fullName>
    </submittedName>
</protein>
<reference evidence="1 2" key="1">
    <citation type="submission" date="2018-02" db="EMBL/GenBank/DDBJ databases">
        <title>Draft genome of wild Prunus yedoensis var. nudiflora.</title>
        <authorList>
            <person name="Baek S."/>
            <person name="Kim J.-H."/>
            <person name="Choi K."/>
            <person name="Kim G.-B."/>
            <person name="Cho A."/>
            <person name="Jang H."/>
            <person name="Shin C.-H."/>
            <person name="Yu H.-J."/>
            <person name="Mun J.-H."/>
        </authorList>
    </citation>
    <scope>NUCLEOTIDE SEQUENCE [LARGE SCALE GENOMIC DNA]</scope>
    <source>
        <strain evidence="2">cv. Jeju island</strain>
        <tissue evidence="1">Leaf</tissue>
    </source>
</reference>
<proteinExistence type="predicted"/>
<gene>
    <name evidence="1" type="ORF">Pyn_34041</name>
</gene>
<dbReference type="AlphaFoldDB" id="A0A314XIQ7"/>
<keyword evidence="2" id="KW-1185">Reference proteome</keyword>
<organism evidence="1 2">
    <name type="scientific">Prunus yedoensis var. nudiflora</name>
    <dbReference type="NCBI Taxonomy" id="2094558"/>
    <lineage>
        <taxon>Eukaryota</taxon>
        <taxon>Viridiplantae</taxon>
        <taxon>Streptophyta</taxon>
        <taxon>Embryophyta</taxon>
        <taxon>Tracheophyta</taxon>
        <taxon>Spermatophyta</taxon>
        <taxon>Magnoliopsida</taxon>
        <taxon>eudicotyledons</taxon>
        <taxon>Gunneridae</taxon>
        <taxon>Pentapetalae</taxon>
        <taxon>rosids</taxon>
        <taxon>fabids</taxon>
        <taxon>Rosales</taxon>
        <taxon>Rosaceae</taxon>
        <taxon>Amygdaloideae</taxon>
        <taxon>Amygdaleae</taxon>
        <taxon>Prunus</taxon>
    </lineage>
</organism>